<comment type="caution">
    <text evidence="7">The sequence shown here is derived from an EMBL/GenBank/DDBJ whole genome shotgun (WGS) entry which is preliminary data.</text>
</comment>
<dbReference type="InterPro" id="IPR035952">
    <property type="entry name" value="Rhomboid-like_sf"/>
</dbReference>
<dbReference type="InterPro" id="IPR022764">
    <property type="entry name" value="Peptidase_S54_rhomboid_dom"/>
</dbReference>
<dbReference type="SUPFAM" id="SSF144091">
    <property type="entry name" value="Rhomboid-like"/>
    <property type="match status" value="1"/>
</dbReference>
<dbReference type="GO" id="GO:0016020">
    <property type="term" value="C:membrane"/>
    <property type="evidence" value="ECO:0007669"/>
    <property type="project" value="UniProtKB-SubCell"/>
</dbReference>
<evidence type="ECO:0000259" key="6">
    <source>
        <dbReference type="Pfam" id="PF01694"/>
    </source>
</evidence>
<dbReference type="GO" id="GO:0004252">
    <property type="term" value="F:serine-type endopeptidase activity"/>
    <property type="evidence" value="ECO:0007669"/>
    <property type="project" value="InterPro"/>
</dbReference>
<sequence>LFSLFLLPLNVISLGASGCVFGLIGAAIMSYIRYDKSAVLFGAIYLMFFLFQSIGPEINIWAHLFGGLFGLLFGYLINKNKNIENIY</sequence>
<keyword evidence="2 5" id="KW-0812">Transmembrane</keyword>
<dbReference type="Gene3D" id="1.20.1540.10">
    <property type="entry name" value="Rhomboid-like"/>
    <property type="match status" value="1"/>
</dbReference>
<accession>X1ITD6</accession>
<evidence type="ECO:0000256" key="5">
    <source>
        <dbReference type="SAM" id="Phobius"/>
    </source>
</evidence>
<comment type="subcellular location">
    <subcellularLocation>
        <location evidence="1">Membrane</location>
        <topology evidence="1">Multi-pass membrane protein</topology>
    </subcellularLocation>
</comment>
<proteinExistence type="predicted"/>
<evidence type="ECO:0000256" key="2">
    <source>
        <dbReference type="ARBA" id="ARBA00022692"/>
    </source>
</evidence>
<keyword evidence="3 5" id="KW-1133">Transmembrane helix</keyword>
<dbReference type="AlphaFoldDB" id="X1ITD6"/>
<evidence type="ECO:0000256" key="1">
    <source>
        <dbReference type="ARBA" id="ARBA00004141"/>
    </source>
</evidence>
<evidence type="ECO:0000256" key="3">
    <source>
        <dbReference type="ARBA" id="ARBA00022989"/>
    </source>
</evidence>
<feature type="non-terminal residue" evidence="7">
    <location>
        <position position="1"/>
    </location>
</feature>
<keyword evidence="4 5" id="KW-0472">Membrane</keyword>
<feature type="domain" description="Peptidase S54 rhomboid" evidence="6">
    <location>
        <begin position="2"/>
        <end position="77"/>
    </location>
</feature>
<evidence type="ECO:0000256" key="4">
    <source>
        <dbReference type="ARBA" id="ARBA00023136"/>
    </source>
</evidence>
<protein>
    <recommendedName>
        <fullName evidence="6">Peptidase S54 rhomboid domain-containing protein</fullName>
    </recommendedName>
</protein>
<feature type="transmembrane region" description="Helical" evidence="5">
    <location>
        <begin position="60"/>
        <end position="77"/>
    </location>
</feature>
<feature type="transmembrane region" description="Helical" evidence="5">
    <location>
        <begin position="12"/>
        <end position="31"/>
    </location>
</feature>
<dbReference type="Pfam" id="PF01694">
    <property type="entry name" value="Rhomboid"/>
    <property type="match status" value="1"/>
</dbReference>
<gene>
    <name evidence="7" type="ORF">S03H2_50942</name>
</gene>
<feature type="transmembrane region" description="Helical" evidence="5">
    <location>
        <begin position="38"/>
        <end position="54"/>
    </location>
</feature>
<evidence type="ECO:0000313" key="7">
    <source>
        <dbReference type="EMBL" id="GAH69379.1"/>
    </source>
</evidence>
<organism evidence="7">
    <name type="scientific">marine sediment metagenome</name>
    <dbReference type="NCBI Taxonomy" id="412755"/>
    <lineage>
        <taxon>unclassified sequences</taxon>
        <taxon>metagenomes</taxon>
        <taxon>ecological metagenomes</taxon>
    </lineage>
</organism>
<dbReference type="EMBL" id="BARU01032293">
    <property type="protein sequence ID" value="GAH69379.1"/>
    <property type="molecule type" value="Genomic_DNA"/>
</dbReference>
<reference evidence="7" key="1">
    <citation type="journal article" date="2014" name="Front. Microbiol.">
        <title>High frequency of phylogenetically diverse reductive dehalogenase-homologous genes in deep subseafloor sedimentary metagenomes.</title>
        <authorList>
            <person name="Kawai M."/>
            <person name="Futagami T."/>
            <person name="Toyoda A."/>
            <person name="Takaki Y."/>
            <person name="Nishi S."/>
            <person name="Hori S."/>
            <person name="Arai W."/>
            <person name="Tsubouchi T."/>
            <person name="Morono Y."/>
            <person name="Uchiyama I."/>
            <person name="Ito T."/>
            <person name="Fujiyama A."/>
            <person name="Inagaki F."/>
            <person name="Takami H."/>
        </authorList>
    </citation>
    <scope>NUCLEOTIDE SEQUENCE</scope>
    <source>
        <strain evidence="7">Expedition CK06-06</strain>
    </source>
</reference>
<name>X1ITD6_9ZZZZ</name>